<dbReference type="Proteomes" id="UP000256913">
    <property type="component" value="Unassembled WGS sequence"/>
</dbReference>
<keyword evidence="3" id="KW-1185">Reference proteome</keyword>
<feature type="transmembrane region" description="Helical" evidence="1">
    <location>
        <begin position="191"/>
        <end position="208"/>
    </location>
</feature>
<keyword evidence="1" id="KW-0812">Transmembrane</keyword>
<dbReference type="EMBL" id="QUMQ01000001">
    <property type="protein sequence ID" value="REG00014.1"/>
    <property type="molecule type" value="Genomic_DNA"/>
</dbReference>
<proteinExistence type="predicted"/>
<keyword evidence="1" id="KW-0472">Membrane</keyword>
<feature type="transmembrane region" description="Helical" evidence="1">
    <location>
        <begin position="6"/>
        <end position="33"/>
    </location>
</feature>
<feature type="transmembrane region" description="Helical" evidence="1">
    <location>
        <begin position="69"/>
        <end position="87"/>
    </location>
</feature>
<feature type="transmembrane region" description="Helical" evidence="1">
    <location>
        <begin position="127"/>
        <end position="153"/>
    </location>
</feature>
<feature type="transmembrane region" description="Helical" evidence="1">
    <location>
        <begin position="40"/>
        <end position="63"/>
    </location>
</feature>
<dbReference type="OrthoDB" id="571245at2"/>
<accession>A0A3D9ZVE2</accession>
<sequence length="267" mass="27693">MGGHAVWGLASATFVAAFVEFVEALTIVLAMALTRGWRSAMAGTAAAVVALVGFSAVVGYSLATWLPRTVLQLVVGTLLLIFGLQWLRKAILRSAGLKARHDEDSAFAAQTAAATVAGHRTRFGLDAFGFVVSFKGVFLEGVEVVFIVVTFGLNAGDVPVAAAAAVCAGVVVAGIGGVVARPLSAVPENALKYAVGLLLTTYGTFWAVEGLGVLHGGASLEWPGGDWALAAILAGWLLWSRVLVAILPRVRRRPPAAPDRVHLESPA</sequence>
<feature type="transmembrane region" description="Helical" evidence="1">
    <location>
        <begin position="228"/>
        <end position="247"/>
    </location>
</feature>
<evidence type="ECO:0000313" key="3">
    <source>
        <dbReference type="Proteomes" id="UP000256913"/>
    </source>
</evidence>
<protein>
    <submittedName>
        <fullName evidence="2">Putative membrane protein</fullName>
    </submittedName>
</protein>
<dbReference type="RefSeq" id="WP_116071239.1">
    <property type="nucleotide sequence ID" value="NZ_BONB01000056.1"/>
</dbReference>
<gene>
    <name evidence="2" type="ORF">DFJ67_6060</name>
</gene>
<evidence type="ECO:0000256" key="1">
    <source>
        <dbReference type="SAM" id="Phobius"/>
    </source>
</evidence>
<dbReference type="AlphaFoldDB" id="A0A3D9ZVE2"/>
<evidence type="ECO:0000313" key="2">
    <source>
        <dbReference type="EMBL" id="REG00014.1"/>
    </source>
</evidence>
<comment type="caution">
    <text evidence="2">The sequence shown here is derived from an EMBL/GenBank/DDBJ whole genome shotgun (WGS) entry which is preliminary data.</text>
</comment>
<keyword evidence="1" id="KW-1133">Transmembrane helix</keyword>
<organism evidence="2 3">
    <name type="scientific">Asanoa ferruginea</name>
    <dbReference type="NCBI Taxonomy" id="53367"/>
    <lineage>
        <taxon>Bacteria</taxon>
        <taxon>Bacillati</taxon>
        <taxon>Actinomycetota</taxon>
        <taxon>Actinomycetes</taxon>
        <taxon>Micromonosporales</taxon>
        <taxon>Micromonosporaceae</taxon>
        <taxon>Asanoa</taxon>
    </lineage>
</organism>
<name>A0A3D9ZVE2_9ACTN</name>
<feature type="transmembrane region" description="Helical" evidence="1">
    <location>
        <begin position="159"/>
        <end position="179"/>
    </location>
</feature>
<reference evidence="2 3" key="1">
    <citation type="submission" date="2018-08" db="EMBL/GenBank/DDBJ databases">
        <title>Sequencing the genomes of 1000 actinobacteria strains.</title>
        <authorList>
            <person name="Klenk H.-P."/>
        </authorList>
    </citation>
    <scope>NUCLEOTIDE SEQUENCE [LARGE SCALE GENOMIC DNA]</scope>
    <source>
        <strain evidence="2 3">DSM 44099</strain>
    </source>
</reference>